<evidence type="ECO:0000313" key="2">
    <source>
        <dbReference type="Proteomes" id="UP000242770"/>
    </source>
</evidence>
<name>A0A0F7S3E5_9BASI</name>
<accession>A0A0F7S3E5</accession>
<reference evidence="2" key="1">
    <citation type="submission" date="2014-06" db="EMBL/GenBank/DDBJ databases">
        <authorList>
            <person name="Berkman P.J."/>
        </authorList>
    </citation>
    <scope>NUCLEOTIDE SEQUENCE [LARGE SCALE GENOMIC DNA]</scope>
</reference>
<gene>
    <name evidence="1" type="primary">SSCI75270.1</name>
</gene>
<proteinExistence type="predicted"/>
<evidence type="ECO:0000313" key="1">
    <source>
        <dbReference type="EMBL" id="CDS01799.1"/>
    </source>
</evidence>
<organism evidence="1 2">
    <name type="scientific">Sporisorium scitamineum</name>
    <dbReference type="NCBI Taxonomy" id="49012"/>
    <lineage>
        <taxon>Eukaryota</taxon>
        <taxon>Fungi</taxon>
        <taxon>Dikarya</taxon>
        <taxon>Basidiomycota</taxon>
        <taxon>Ustilaginomycotina</taxon>
        <taxon>Ustilaginomycetes</taxon>
        <taxon>Ustilaginales</taxon>
        <taxon>Ustilaginaceae</taxon>
        <taxon>Sporisorium</taxon>
    </lineage>
</organism>
<dbReference type="EMBL" id="CCFA01004595">
    <property type="protein sequence ID" value="CDS01799.1"/>
    <property type="molecule type" value="Genomic_DNA"/>
</dbReference>
<protein>
    <submittedName>
        <fullName evidence="1">Uncharacterized protein</fullName>
    </submittedName>
</protein>
<dbReference type="Proteomes" id="UP000242770">
    <property type="component" value="Unassembled WGS sequence"/>
</dbReference>
<keyword evidence="2" id="KW-1185">Reference proteome</keyword>
<dbReference type="AlphaFoldDB" id="A0A0F7S3E5"/>
<sequence length="44" mass="5027">MSLRNALDGDPPQSQFRLLPRQLDFVHQVPADRVAVCIIFFCLV</sequence>